<proteinExistence type="predicted"/>
<dbReference type="InterPro" id="IPR035398">
    <property type="entry name" value="Bac_rhamnosid_C"/>
</dbReference>
<comment type="caution">
    <text evidence="9">The sequence shown here is derived from an EMBL/GenBank/DDBJ whole genome shotgun (WGS) entry which is preliminary data.</text>
</comment>
<dbReference type="Gene3D" id="2.60.120.260">
    <property type="entry name" value="Galactose-binding domain-like"/>
    <property type="match status" value="2"/>
</dbReference>
<dbReference type="InterPro" id="IPR013737">
    <property type="entry name" value="Bac_rhamnosid_N"/>
</dbReference>
<sequence length="878" mass="93984">MLHVTPPAFEHHRDPLGIGESRPRLSWTTTTDAPGWTQAAYEIEIRDASGTAAWRVESGESVLVPWPGAPLGSRERREARVRVHGADGSTGGWSDWAAVETGLLEAADWQAGAAAPPRGLLGPPDGPALLLRRDFTLRGPVARARLYVTAHGLYEAELNGRTVGDDVLAPGWSSYDRRLRYRTHDVTALLREGPNAIGATLADGWYRGRIGFGGGKTAIYGDRIALIAQLEVTYEDGGTDLVVTDEHWRCATGPITAAGLYDGERYDARLLPQGWSEPGFEAAAWTPADVLGHDPARLVAPTGPPVRRVETLRPRQVLTGPSGETILDFGQNVTGRLRIRVQGPAGQTITLRHAEVLENGALSLRPLRHAAATDTYTLRGDDVPEEWEPRFTMHGFRYAQIDGWPGPLPEPGDGAGTGVEAGGGHGAGTGVEAAIEAVVCHTDLRPTGTFRCSDPDLNRLHDNVVWSLRGNFVDVPTDCPQRDERLGWTGDLQVFAPTAAFLYDCAGPLASWLADLAAEQAKLGTVPHYVPWVPLMPAEPAAAWGDAAVIVPWVLYQRYGDIGLLRTQYASMKAWVDHIAERAGESHLWDTGFQWGDWLDPAAPPDKPGKARTDPALVATAYHAWTARLVAETAALLGHDDDAADHARLAGEVRAAFGREYVTPSGRLACDTQTAHALAICFDLLETPEQRERAGRRLAELVAADGHRIGTGFVGTPLVCDALAAVGAYGTAYELLTQRACPSWLYPVTMGATTIWERWDSMLPDGSVNPGEMTSFNHYALGAVADFLHRTVAGLAPAAPGYRRLRVAPRPGGGLTEAEAALDTPYGTARVAWTRAGGELTVTVTVPPGATAELDLPIEGGPAEVGAGTHTFTGALQG</sequence>
<dbReference type="Pfam" id="PF25788">
    <property type="entry name" value="Ig_Rha78A_N"/>
    <property type="match status" value="1"/>
</dbReference>
<evidence type="ECO:0000313" key="9">
    <source>
        <dbReference type="EMBL" id="MFB9476480.1"/>
    </source>
</evidence>
<organism evidence="9 10">
    <name type="scientific">Nonomuraea salmonea</name>
    <dbReference type="NCBI Taxonomy" id="46181"/>
    <lineage>
        <taxon>Bacteria</taxon>
        <taxon>Bacillati</taxon>
        <taxon>Actinomycetota</taxon>
        <taxon>Actinomycetes</taxon>
        <taxon>Streptosporangiales</taxon>
        <taxon>Streptosporangiaceae</taxon>
        <taxon>Nonomuraea</taxon>
    </lineage>
</organism>
<evidence type="ECO:0000259" key="6">
    <source>
        <dbReference type="Pfam" id="PF08531"/>
    </source>
</evidence>
<dbReference type="Pfam" id="PF17390">
    <property type="entry name" value="Bac_rhamnosid_C"/>
    <property type="match status" value="1"/>
</dbReference>
<dbReference type="PANTHER" id="PTHR33307">
    <property type="entry name" value="ALPHA-RHAMNOSIDASE (EUROFUNG)"/>
    <property type="match status" value="1"/>
</dbReference>
<name>A0ABV5P1M7_9ACTN</name>
<evidence type="ECO:0000256" key="3">
    <source>
        <dbReference type="ARBA" id="ARBA00022801"/>
    </source>
</evidence>
<dbReference type="Pfam" id="PF08531">
    <property type="entry name" value="Bac_rhamnosid_N"/>
    <property type="match status" value="1"/>
</dbReference>
<reference evidence="9 10" key="1">
    <citation type="submission" date="2024-09" db="EMBL/GenBank/DDBJ databases">
        <authorList>
            <person name="Sun Q."/>
            <person name="Mori K."/>
        </authorList>
    </citation>
    <scope>NUCLEOTIDE SEQUENCE [LARGE SCALE GENOMIC DNA]</scope>
    <source>
        <strain evidence="9 10">JCM 3324</strain>
    </source>
</reference>
<dbReference type="PANTHER" id="PTHR33307:SF6">
    <property type="entry name" value="ALPHA-RHAMNOSIDASE (EUROFUNG)-RELATED"/>
    <property type="match status" value="1"/>
</dbReference>
<dbReference type="Pfam" id="PF17389">
    <property type="entry name" value="Bac_rhamnosid6H"/>
    <property type="match status" value="1"/>
</dbReference>
<dbReference type="Proteomes" id="UP001589568">
    <property type="component" value="Unassembled WGS sequence"/>
</dbReference>
<dbReference type="InterPro" id="IPR035396">
    <property type="entry name" value="Bac_rhamnosid6H"/>
</dbReference>
<dbReference type="EMBL" id="JBHMCF010000051">
    <property type="protein sequence ID" value="MFB9476480.1"/>
    <property type="molecule type" value="Genomic_DNA"/>
</dbReference>
<dbReference type="Pfam" id="PF05592">
    <property type="entry name" value="Bac_rhamnosid"/>
    <property type="match status" value="1"/>
</dbReference>
<evidence type="ECO:0000259" key="7">
    <source>
        <dbReference type="Pfam" id="PF17389"/>
    </source>
</evidence>
<dbReference type="RefSeq" id="WP_379485067.1">
    <property type="nucleotide sequence ID" value="NZ_JBHMCF010000051.1"/>
</dbReference>
<feature type="domain" description="Alpha-L-rhamnosidase six-hairpin glycosidase" evidence="7">
    <location>
        <begin position="447"/>
        <end position="792"/>
    </location>
</feature>
<evidence type="ECO:0000259" key="8">
    <source>
        <dbReference type="Pfam" id="PF17390"/>
    </source>
</evidence>
<dbReference type="GO" id="GO:0016787">
    <property type="term" value="F:hydrolase activity"/>
    <property type="evidence" value="ECO:0007669"/>
    <property type="project" value="UniProtKB-KW"/>
</dbReference>
<dbReference type="InterPro" id="IPR016007">
    <property type="entry name" value="Alpha_rhamnosid"/>
</dbReference>
<dbReference type="Gene3D" id="2.60.420.10">
    <property type="entry name" value="Maltose phosphorylase, domain 3"/>
    <property type="match status" value="1"/>
</dbReference>
<dbReference type="InterPro" id="IPR012341">
    <property type="entry name" value="6hp_glycosidase-like_sf"/>
</dbReference>
<dbReference type="InterPro" id="IPR008902">
    <property type="entry name" value="Rhamnosid_concanavalin"/>
</dbReference>
<keyword evidence="3 9" id="KW-0378">Hydrolase</keyword>
<evidence type="ECO:0000256" key="1">
    <source>
        <dbReference type="ARBA" id="ARBA00001445"/>
    </source>
</evidence>
<dbReference type="PIRSF" id="PIRSF010631">
    <property type="entry name" value="A-rhamnsds"/>
    <property type="match status" value="1"/>
</dbReference>
<dbReference type="SUPFAM" id="SSF48208">
    <property type="entry name" value="Six-hairpin glycosidases"/>
    <property type="match status" value="1"/>
</dbReference>
<feature type="domain" description="Alpha-L-rhamnosidase concanavalin-like" evidence="5">
    <location>
        <begin position="321"/>
        <end position="406"/>
    </location>
</feature>
<feature type="domain" description="Alpha-L-rhamnosidase C-terminal" evidence="8">
    <location>
        <begin position="794"/>
        <end position="865"/>
    </location>
</feature>
<dbReference type="EC" id="3.2.1.40" evidence="2"/>
<keyword evidence="10" id="KW-1185">Reference proteome</keyword>
<dbReference type="Gene3D" id="2.60.40.10">
    <property type="entry name" value="Immunoglobulins"/>
    <property type="match status" value="1"/>
</dbReference>
<dbReference type="Gene3D" id="1.50.10.10">
    <property type="match status" value="1"/>
</dbReference>
<feature type="region of interest" description="Disordered" evidence="4">
    <location>
        <begin position="1"/>
        <end position="22"/>
    </location>
</feature>
<evidence type="ECO:0000256" key="2">
    <source>
        <dbReference type="ARBA" id="ARBA00012652"/>
    </source>
</evidence>
<comment type="catalytic activity">
    <reaction evidence="1">
        <text>Hydrolysis of terminal non-reducing alpha-L-rhamnose residues in alpha-L-rhamnosides.</text>
        <dbReference type="EC" id="3.2.1.40"/>
    </reaction>
</comment>
<dbReference type="InterPro" id="IPR013783">
    <property type="entry name" value="Ig-like_fold"/>
</dbReference>
<feature type="domain" description="Bacterial alpha-L-rhamnosidase N-terminal" evidence="6">
    <location>
        <begin position="141"/>
        <end position="310"/>
    </location>
</feature>
<evidence type="ECO:0000256" key="4">
    <source>
        <dbReference type="SAM" id="MobiDB-lite"/>
    </source>
</evidence>
<evidence type="ECO:0000259" key="5">
    <source>
        <dbReference type="Pfam" id="PF05592"/>
    </source>
</evidence>
<evidence type="ECO:0000313" key="10">
    <source>
        <dbReference type="Proteomes" id="UP001589568"/>
    </source>
</evidence>
<gene>
    <name evidence="9" type="ORF">ACFFR3_43900</name>
</gene>
<dbReference type="InterPro" id="IPR008928">
    <property type="entry name" value="6-hairpin_glycosidase_sf"/>
</dbReference>
<accession>A0ABV5P1M7</accession>
<protein>
    <recommendedName>
        <fullName evidence="2">alpha-L-rhamnosidase</fullName>
        <ecNumber evidence="2">3.2.1.40</ecNumber>
    </recommendedName>
</protein>